<dbReference type="Pfam" id="PF07622">
    <property type="entry name" value="DUF1583"/>
    <property type="match status" value="1"/>
</dbReference>
<dbReference type="GO" id="GO:0045490">
    <property type="term" value="P:pectin catabolic process"/>
    <property type="evidence" value="ECO:0007669"/>
    <property type="project" value="TreeGrafter"/>
</dbReference>
<evidence type="ECO:0000313" key="8">
    <source>
        <dbReference type="EMBL" id="TWO72397.1"/>
    </source>
</evidence>
<keyword evidence="4 6" id="KW-0378">Hydrolase</keyword>
<dbReference type="Gene3D" id="3.20.20.80">
    <property type="entry name" value="Glycosidases"/>
    <property type="match status" value="1"/>
</dbReference>
<accession>A0A562ZVI3</accession>
<dbReference type="Proteomes" id="UP000318199">
    <property type="component" value="Unassembled WGS sequence"/>
</dbReference>
<dbReference type="GO" id="GO:0031218">
    <property type="term" value="F:arabinogalactan endo-1,4-beta-galactosidase activity"/>
    <property type="evidence" value="ECO:0007669"/>
    <property type="project" value="UniProtKB-EC"/>
</dbReference>
<feature type="signal peptide" evidence="6">
    <location>
        <begin position="1"/>
        <end position="28"/>
    </location>
</feature>
<dbReference type="InterPro" id="IPR011475">
    <property type="entry name" value="DUF1583"/>
</dbReference>
<evidence type="ECO:0000256" key="5">
    <source>
        <dbReference type="ARBA" id="ARBA00023295"/>
    </source>
</evidence>
<dbReference type="EMBL" id="VOBQ01000004">
    <property type="protein sequence ID" value="TWO72397.1"/>
    <property type="molecule type" value="Genomic_DNA"/>
</dbReference>
<comment type="similarity">
    <text evidence="2 6">Belongs to the glycosyl hydrolase 53 family.</text>
</comment>
<comment type="catalytic activity">
    <reaction evidence="1 6">
        <text>The enzyme specifically hydrolyzes (1-&gt;4)-beta-D-galactosidic linkages in type I arabinogalactans.</text>
        <dbReference type="EC" id="3.2.1.89"/>
    </reaction>
</comment>
<dbReference type="PANTHER" id="PTHR34983">
    <property type="entry name" value="ARABINOGALACTAN ENDO-BETA-1,4-GALACTANASE A"/>
    <property type="match status" value="1"/>
</dbReference>
<keyword evidence="5 6" id="KW-0326">Glycosidase</keyword>
<evidence type="ECO:0000256" key="2">
    <source>
        <dbReference type="ARBA" id="ARBA00010687"/>
    </source>
</evidence>
<protein>
    <recommendedName>
        <fullName evidence="3 6">Arabinogalactan endo-beta-1,4-galactanase</fullName>
        <ecNumber evidence="3 6">3.2.1.89</ecNumber>
    </recommendedName>
</protein>
<dbReference type="SUPFAM" id="SSF51445">
    <property type="entry name" value="(Trans)glycosidases"/>
    <property type="match status" value="1"/>
</dbReference>
<evidence type="ECO:0000256" key="1">
    <source>
        <dbReference type="ARBA" id="ARBA00001695"/>
    </source>
</evidence>
<evidence type="ECO:0000256" key="6">
    <source>
        <dbReference type="RuleBase" id="RU361192"/>
    </source>
</evidence>
<keyword evidence="9" id="KW-1185">Reference proteome</keyword>
<dbReference type="InterPro" id="IPR017853">
    <property type="entry name" value="GH"/>
</dbReference>
<evidence type="ECO:0000259" key="7">
    <source>
        <dbReference type="Pfam" id="PF07622"/>
    </source>
</evidence>
<dbReference type="AlphaFoldDB" id="A0A562ZVI3"/>
<evidence type="ECO:0000256" key="4">
    <source>
        <dbReference type="ARBA" id="ARBA00022801"/>
    </source>
</evidence>
<feature type="domain" description="DUF1583" evidence="7">
    <location>
        <begin position="57"/>
        <end position="222"/>
    </location>
</feature>
<feature type="chain" id="PRO_5022272394" description="Arabinogalactan endo-beta-1,4-galactanase" evidence="6">
    <location>
        <begin position="29"/>
        <end position="851"/>
    </location>
</feature>
<comment type="caution">
    <text evidence="8">The sequence shown here is derived from an EMBL/GenBank/DDBJ whole genome shotgun (WGS) entry which is preliminary data.</text>
</comment>
<sequence length="851" mass="91285">MHFSISFSRRLATAFALATGLWQSPAAAVEDRFDGNALDWCKWEDVSTSGTVRQNGELILTSQPAPSFGSARVLTQYRLTGDFDMQVDYRRVAGFDAALAPSGPTVFDQLNVALGLHWNESRFIQFSRSKTSGGEQVSVYSSLPAHAGQNGTPADASGSTGSLRLVRTGTRLAYLHGTSGNWTPVGQLEVPSTPVSAYLAATTVVSGTSGPSISAAFDNFKVNSGATDQTDPPALAPFARRSDFLVGGVSENWPAFRYQSSSRIDPNLLARFRAEGMGWIRVGVTTASVPILDAMPPGRWNTLQYDPATWGSREYAAATLQDAAAAGMRLYAYLYFSDRAANWGNQKAPAAWAGKSVQETAQLMEQHAFDTASYFKSRGLNVEIYELGNETDLGMAGFEPGGRISVPSGVDFVNNHEWLRDNVWNIQAELLKAAARGIRRAAPQARIALHPAGVEVGVGTGFAPAFYAAMRDFGVDYDIAALSHPYAYFDWKLHRYSTMCWFKRLGQIVDRVASPGRPAMLVEVSYPHDPRGLRAQPMADFPFTPAGQSGWLLAQLGFASRHPALAGWFYFYPEFHPAIGSYDPPLDYGGLMASSSAAQPALSQLRANLESSLAPLQPQTGVWGIDAELNGQPGRGFQLAASGNNLVLSFYGYEPNGAARFWLAVGPMADNLFSGTLLAYDGGTAFGDNYKPARFSGPAGAVQLRFTSSTEGEITLPGEAPKRISRVRFGSGGTGNAITPRRGVWSIDVETNGQPGRGFQLDHQGSTMALSFYGYTASGASRFWLALGSLADNRFGGELESYDGGTAFAGAYRPAQRGASAGPVTLVFTGERTGILTLPGEAPKAVSLLEF</sequence>
<dbReference type="EC" id="3.2.1.89" evidence="3 6"/>
<evidence type="ECO:0000313" key="9">
    <source>
        <dbReference type="Proteomes" id="UP000318199"/>
    </source>
</evidence>
<dbReference type="PANTHER" id="PTHR34983:SF1">
    <property type="entry name" value="ARABINOGALACTAN ENDO-BETA-1,4-GALACTANASE A"/>
    <property type="match status" value="1"/>
</dbReference>
<dbReference type="GO" id="GO:0015926">
    <property type="term" value="F:glucosidase activity"/>
    <property type="evidence" value="ECO:0007669"/>
    <property type="project" value="InterPro"/>
</dbReference>
<gene>
    <name evidence="8" type="ORF">FN976_06760</name>
</gene>
<dbReference type="OrthoDB" id="8812081at2"/>
<name>A0A562ZVI3_9BURK</name>
<dbReference type="InterPro" id="IPR011683">
    <property type="entry name" value="Glyco_hydro_53"/>
</dbReference>
<dbReference type="Pfam" id="PF07745">
    <property type="entry name" value="Glyco_hydro_53"/>
    <property type="match status" value="1"/>
</dbReference>
<dbReference type="RefSeq" id="WP_145892220.1">
    <property type="nucleotide sequence ID" value="NZ_VOBQ01000004.1"/>
</dbReference>
<proteinExistence type="inferred from homology"/>
<reference evidence="8 9" key="1">
    <citation type="submission" date="2019-07" db="EMBL/GenBank/DDBJ databases">
        <title>Caenimonas sedimenti sp. nov., isolated from activated sludge.</title>
        <authorList>
            <person name="Xu J."/>
        </authorList>
    </citation>
    <scope>NUCLEOTIDE SEQUENCE [LARGE SCALE GENOMIC DNA]</scope>
    <source>
        <strain evidence="8 9">HX-9-20</strain>
    </source>
</reference>
<evidence type="ECO:0000256" key="3">
    <source>
        <dbReference type="ARBA" id="ARBA00012556"/>
    </source>
</evidence>
<keyword evidence="6" id="KW-0732">Signal</keyword>
<organism evidence="8 9">
    <name type="scientific">Caenimonas sedimenti</name>
    <dbReference type="NCBI Taxonomy" id="2596921"/>
    <lineage>
        <taxon>Bacteria</taxon>
        <taxon>Pseudomonadati</taxon>
        <taxon>Pseudomonadota</taxon>
        <taxon>Betaproteobacteria</taxon>
        <taxon>Burkholderiales</taxon>
        <taxon>Comamonadaceae</taxon>
        <taxon>Caenimonas</taxon>
    </lineage>
</organism>